<dbReference type="Proteomes" id="UP000235388">
    <property type="component" value="Unassembled WGS sequence"/>
</dbReference>
<reference evidence="2 3" key="1">
    <citation type="submission" date="2017-11" db="EMBL/GenBank/DDBJ databases">
        <title>De novo assembly and phasing of dikaryotic genomes from two isolates of Puccinia coronata f. sp. avenae, the causal agent of oat crown rust.</title>
        <authorList>
            <person name="Miller M.E."/>
            <person name="Zhang Y."/>
            <person name="Omidvar V."/>
            <person name="Sperschneider J."/>
            <person name="Schwessinger B."/>
            <person name="Raley C."/>
            <person name="Palmer J.M."/>
            <person name="Garnica D."/>
            <person name="Upadhyaya N."/>
            <person name="Rathjen J."/>
            <person name="Taylor J.M."/>
            <person name="Park R.F."/>
            <person name="Dodds P.N."/>
            <person name="Hirsch C.D."/>
            <person name="Kianian S.F."/>
            <person name="Figueroa M."/>
        </authorList>
    </citation>
    <scope>NUCLEOTIDE SEQUENCE [LARGE SCALE GENOMIC DNA]</scope>
    <source>
        <strain evidence="2">12NC29</strain>
    </source>
</reference>
<accession>A0A2N5U1Z2</accession>
<gene>
    <name evidence="2" type="ORF">PCANC_22355</name>
</gene>
<evidence type="ECO:0000313" key="3">
    <source>
        <dbReference type="Proteomes" id="UP000235388"/>
    </source>
</evidence>
<dbReference type="AlphaFoldDB" id="A0A2N5U1Z2"/>
<dbReference type="STRING" id="200324.A0A2N5U1Z2"/>
<proteinExistence type="predicted"/>
<sequence length="352" mass="39244">MSAPSATIRDTLKICQDLKDIKMPIKEFIIHFLTGKHIELATCPCFWATNTGYKSTLQVVECIRDTFENSADGQGWWADFIQQEAVRILVQNNHRMSCSTGHFQSSKLVRPEFFSKAAKVKQEEQMVQQEMPFLYGILMGMLKNGEDPSATGDVEDSDSKTCTSPNEPISGPSDTFEAQLLERDGITYVPNSGGQDQVSCRWHHMAATICAQLLFARNRCHNGLQLHNAIRFLPCGVLEHVNNYLHILGLTSSRKTAIAALQTLSSHAAEDAKAVMSLDCSPEIGPFLCINNLDIEEEVHAVSVTDCSMMFHGTWGYVQLPSKTILDLLDKSELNLRAYQQPIKDVSSMQIN</sequence>
<dbReference type="EMBL" id="PGCJ01000340">
    <property type="protein sequence ID" value="PLW31769.1"/>
    <property type="molecule type" value="Genomic_DNA"/>
</dbReference>
<organism evidence="2 3">
    <name type="scientific">Puccinia coronata f. sp. avenae</name>
    <dbReference type="NCBI Taxonomy" id="200324"/>
    <lineage>
        <taxon>Eukaryota</taxon>
        <taxon>Fungi</taxon>
        <taxon>Dikarya</taxon>
        <taxon>Basidiomycota</taxon>
        <taxon>Pucciniomycotina</taxon>
        <taxon>Pucciniomycetes</taxon>
        <taxon>Pucciniales</taxon>
        <taxon>Pucciniaceae</taxon>
        <taxon>Puccinia</taxon>
    </lineage>
</organism>
<keyword evidence="3" id="KW-1185">Reference proteome</keyword>
<comment type="caution">
    <text evidence="2">The sequence shown here is derived from an EMBL/GenBank/DDBJ whole genome shotgun (WGS) entry which is preliminary data.</text>
</comment>
<feature type="region of interest" description="Disordered" evidence="1">
    <location>
        <begin position="146"/>
        <end position="173"/>
    </location>
</feature>
<evidence type="ECO:0000256" key="1">
    <source>
        <dbReference type="SAM" id="MobiDB-lite"/>
    </source>
</evidence>
<dbReference type="OrthoDB" id="2497193at2759"/>
<evidence type="ECO:0000313" key="2">
    <source>
        <dbReference type="EMBL" id="PLW31769.1"/>
    </source>
</evidence>
<protein>
    <submittedName>
        <fullName evidence="2">Uncharacterized protein</fullName>
    </submittedName>
</protein>
<name>A0A2N5U1Z2_9BASI</name>